<evidence type="ECO:0000313" key="3">
    <source>
        <dbReference type="Proteomes" id="UP001595807"/>
    </source>
</evidence>
<accession>A0ABV8CWF6</accession>
<dbReference type="GO" id="GO:0004519">
    <property type="term" value="F:endonuclease activity"/>
    <property type="evidence" value="ECO:0007669"/>
    <property type="project" value="UniProtKB-KW"/>
</dbReference>
<comment type="caution">
    <text evidence="2">The sequence shown here is derived from an EMBL/GenBank/DDBJ whole genome shotgun (WGS) entry which is preliminary data.</text>
</comment>
<name>A0ABV8CWF6_9STRE</name>
<dbReference type="EMBL" id="JBHRZV010000049">
    <property type="protein sequence ID" value="MFC3928383.1"/>
    <property type="molecule type" value="Genomic_DNA"/>
</dbReference>
<dbReference type="InterPro" id="IPR051396">
    <property type="entry name" value="Bact_Antivir_Def_Nuclease"/>
</dbReference>
<keyword evidence="3" id="KW-1185">Reference proteome</keyword>
<reference evidence="3" key="1">
    <citation type="journal article" date="2019" name="Int. J. Syst. Evol. Microbiol.">
        <title>The Global Catalogue of Microorganisms (GCM) 10K type strain sequencing project: providing services to taxonomists for standard genome sequencing and annotation.</title>
        <authorList>
            <consortium name="The Broad Institute Genomics Platform"/>
            <consortium name="The Broad Institute Genome Sequencing Center for Infectious Disease"/>
            <person name="Wu L."/>
            <person name="Ma J."/>
        </authorList>
    </citation>
    <scope>NUCLEOTIDE SEQUENCE [LARGE SCALE GENOMIC DNA]</scope>
    <source>
        <strain evidence="3">CCUG 67170</strain>
    </source>
</reference>
<keyword evidence="2" id="KW-0378">Hydrolase</keyword>
<dbReference type="SUPFAM" id="SSF52540">
    <property type="entry name" value="P-loop containing nucleoside triphosphate hydrolases"/>
    <property type="match status" value="1"/>
</dbReference>
<dbReference type="PANTHER" id="PTHR43581:SF2">
    <property type="entry name" value="EXCINUCLEASE ATPASE SUBUNIT"/>
    <property type="match status" value="1"/>
</dbReference>
<dbReference type="Proteomes" id="UP001595807">
    <property type="component" value="Unassembled WGS sequence"/>
</dbReference>
<feature type="domain" description="Endonuclease GajA/Old nuclease/RecF-like AAA" evidence="1">
    <location>
        <begin position="1"/>
        <end position="334"/>
    </location>
</feature>
<dbReference type="PANTHER" id="PTHR43581">
    <property type="entry name" value="ATP/GTP PHOSPHATASE"/>
    <property type="match status" value="1"/>
</dbReference>
<proteinExistence type="predicted"/>
<dbReference type="InterPro" id="IPR041685">
    <property type="entry name" value="AAA_GajA/Old/RecF-like"/>
</dbReference>
<keyword evidence="2" id="KW-0540">Nuclease</keyword>
<dbReference type="InterPro" id="IPR027417">
    <property type="entry name" value="P-loop_NTPase"/>
</dbReference>
<evidence type="ECO:0000313" key="2">
    <source>
        <dbReference type="EMBL" id="MFC3928383.1"/>
    </source>
</evidence>
<dbReference type="Pfam" id="PF13175">
    <property type="entry name" value="AAA_15"/>
    <property type="match status" value="1"/>
</dbReference>
<gene>
    <name evidence="2" type="ORF">ACFORF_07365</name>
</gene>
<protein>
    <submittedName>
        <fullName evidence="2">ATP-dependent endonuclease</fullName>
    </submittedName>
</protein>
<evidence type="ECO:0000259" key="1">
    <source>
        <dbReference type="Pfam" id="PF13175"/>
    </source>
</evidence>
<keyword evidence="2" id="KW-0255">Endonuclease</keyword>
<dbReference type="Gene3D" id="3.40.50.300">
    <property type="entry name" value="P-loop containing nucleotide triphosphate hydrolases"/>
    <property type="match status" value="1"/>
</dbReference>
<sequence length="498" mass="57019">MFISKITLENFKCFSGKTEIFLDSGMNFFVGDNNAGKTTIFKAIEFIKSGKIKEDWITKSLSDKDEVSVELELRGEDLSSLLETEKLKKYKPYLIDEEKIIIRRSSKETTWEDSKGKKKSITLKNITFYNPETKDFENPSGIDTVLSSLFETQFIYSDLKNEDYQGFGKTNIAGRLISDITEEFKKSKEWEELEKAHDNAFRAEGLTKLLSRVQNRVEAILNEQYGEASVEFNFGLPTLDNFFKNGNILLEENGIKTDISEKGTGMQRALALSLIQVYADIDQPSASDMKTPLFFFIDEPETFLHPQAQDKLLNSLEKISLNSQIFITTHSPYLLRNYDKLKHKLFIFSRQPHVDRIQEDCQIGILPYSPSWGEINYFAFKVASAEFHNELFGELHNLANTKNKTFDSGNKTVGKGITSFDGWLAERKGMLPTSDDYINKNPSGDYVDKTLSSYIRNYIDHPGDDESLPEGQKRNKPTIEDIKKSIEFLLSVYNTELK</sequence>
<dbReference type="RefSeq" id="WP_380426872.1">
    <property type="nucleotide sequence ID" value="NZ_JBHRZV010000049.1"/>
</dbReference>
<organism evidence="2 3">
    <name type="scientific">Streptococcus caprae</name>
    <dbReference type="NCBI Taxonomy" id="1640501"/>
    <lineage>
        <taxon>Bacteria</taxon>
        <taxon>Bacillati</taxon>
        <taxon>Bacillota</taxon>
        <taxon>Bacilli</taxon>
        <taxon>Lactobacillales</taxon>
        <taxon>Streptococcaceae</taxon>
        <taxon>Streptococcus</taxon>
    </lineage>
</organism>